<sequence length="2400" mass="272545">MSSPSDVLDGLFRNLRSRHPEVREQAAVELRDYVAAYTEDHPQDDPIKTLWNDLNQRIFELIHSNQSHEKRGAIVAIDRLLDSKNDVAPEKLLQKMYRFYHYLKPVLPCADAEVMVQASKVVGRIAKIGGVTLGERFFEFEVMNALELMKGDRQEIGRYASVLILYQLSANAPILFMSYVVNVLDMIWTPLRDHRTVVRERTSMLLGSCLDLIHGRERAFRNEQYSKILDEAERTLDQRGASPDSIHGGLLALQSLLNHSEMVNPVHAVHFNVSLPIFLFQKFMKDHYRNACELILRFKDHKEPLIRRTVITLIPAMGTYDQQAFQELFLHRSMAHLQHQLSKPGERDAAFLAIGHLAVNLGSEMKPFIERIIANVKESLALRGYVPWRSIVLALKLTDPSVNRKKNAPDEKPIFQCIAMLASALGPNMTKYMHEVLDLMFQWGLTEQLRQALVVIARHIPPLLESIQDRLLNLLSMILSGKPYKPLGAPPRYNAAPVSQSVLQAVSVSGHSAQTIALALYTLSSFDFTGHVLNEFVQTTALPYLENDSPDVRQTAALTCSKLFVRDPICHQTSAHSIEIISDVLDKLLTVAVADPEPRIRLAVLQSLDEKFDRHLAQAENVRSLFIAMNDEVFRNREVAITVIGRLAALNPAYVMPSLRKSLIQLITELEYTTAIKQKEESARLLCLLIGASTSLIKPYAPPMLSVLLKTASAKDSSPAVTSYCLACLGELARVGGEEIAPSVDRIMALIMEMLADQTSTLKRDAALKALGQVASNTGMVIEPYTKYPQLLGLLIRFLKTEKNQTIRRETIRTMGILGALDPFKHRMLHDTTADPDADQSGAKVTDVMLLMNSGGVSPDEFYQRVAINSLVQVLHDPTNTTHHWAAVEALMLIFKTQGLKCVSYLPQIMPALLGVVRLSPPSLQETYFHQLAVLVGIVKAHIRNYLDLLFDLVHDFWNPDSTLQLTITSLVEAIAIAVEGEFKAFLPRLLQEILRTFDGDFSASKISDKRRANLLRLVKAFYVFGTSVEEYMHLVLPVIVKCFERADAPYDLRSTALQTIGLLCRKVNFSDNASQIIHPLIRTLAAGDAELQAIAMQTLCALVLQFGADYAIFIPMVNKVLLANRITHPTYESYITKLLNREPLTDDLSGPDPYLDASAIATVAPEQHRLMVNQQHLKQVWNTDGVVNPADWRNWLKRLGLEFMRESPSQALRSCAALAEVHVNFGQDLFNVAFVSCWTELYESYQDDVVKAIETAIASPNVPSEVVVSLLTLAEFMEHDERPLPIDPKMLGDYAMVYHAYAKALHYKEIEFFADTNNAIIEDLISVNTKLQQHDAAWGTLTFARETFPGFDLEDNETWFEKLNKWDEALFAYNRRELTAPDDPDIVLGKLRCLHALGHWETLSDYAQSRWQNTSYEDRRKMAPLAAAAAWSLSQWDLMDDYISVMKTDTPDRPFYRAILSVHRNQYSKAYTQIARARDLLDGELTSLSNESYGRAYDVVVRVQMLSELEEIISYKKFQDQPARQETLRKTWMKRLKGCQPDVEVWQRILQVRTLVLSPIEATDMWIKFANLCRKSDRLDLACKTLNSLLGTSPPGSETQGQTRAPPHVVYAYFKYTWAKGERTDSLDWLRAFTARLSADVGLTTVNGQARMISADPALLNYTKLLARCHVKLGQWQVALHDDWVANNAGEILGNYQFATQLDPDWYKGWHTWALANFEVISNLETSRDILARNAFSRYIVPAVTAFFRSIALSRGDFLQDTLRLLTLWFTYGYDTHVHAAVRDGFGTVNIDVWLEVIPQIIARLHTPRINIRDLIKHLLSDVGKAHPQALIYPLTVASKSQQTARKETAEDIMLRMKDHSRKIVEQASLVSTELIRSAILWHEQWHEGLEEASKFYFGEHNPEGMFAVLEPLHDMVQKGPETLRETAFAQTFGHDLQAAREHCRRYRQTNEVAELNQAWDIYYSVFKRLSKQLTSLTSIELQYVSPRLLRARDLELAIPGTYQSGKPIVRIAHVLPTFAIIGSKQRPRKFSMKGSDGKEYQYCLKGHEDLRQDERVMQLFGLVNTLLSTNPESFKRHLNIQRYSVIPLSPNSGLLGWVPHSDTLHVLIRDYRENRKILLNIEHRLMLQMAPDYDSLPLMHKVEVFEHALDNTTGQDLYRVLWLKSRNSEAWLDRRTTYTRSLATNSMVGYILGLGDRHPSNIMLDQITGKIVHIDFGDCFEVAMHRDKFPERIPFRLTRMLTNAMEVSGIHGSYKRSCEIAMEVLRDNNESLMAVLEAFVYDPLIAWRLVPTNNPGGTKEVETEANQEGRAAYAPQRKNKADENEILNDTERPETKNSRALFVIDRVKNKLTGRDFKQTVVLTVQEQVELLIIQATSLENLCQCFIGCVYPVDRCAFW</sequence>
<comment type="caution">
    <text evidence="1">The sequence shown here is derived from an EMBL/GenBank/DDBJ whole genome shotgun (WGS) entry which is preliminary data.</text>
</comment>
<proteinExistence type="predicted"/>
<evidence type="ECO:0000313" key="2">
    <source>
        <dbReference type="Proteomes" id="UP001243375"/>
    </source>
</evidence>
<evidence type="ECO:0000313" key="1">
    <source>
        <dbReference type="EMBL" id="KAJ9124274.1"/>
    </source>
</evidence>
<name>A0ACC2XLP0_9TREE</name>
<dbReference type="EMBL" id="JASBWU010000002">
    <property type="protein sequence ID" value="KAJ9124274.1"/>
    <property type="molecule type" value="Genomic_DNA"/>
</dbReference>
<dbReference type="Proteomes" id="UP001243375">
    <property type="component" value="Unassembled WGS sequence"/>
</dbReference>
<gene>
    <name evidence="1" type="ORF">QFC22_001074</name>
</gene>
<keyword evidence="2" id="KW-1185">Reference proteome</keyword>
<protein>
    <submittedName>
        <fullName evidence="1">Uncharacterized protein</fullName>
    </submittedName>
</protein>
<organism evidence="1 2">
    <name type="scientific">Naganishia vaughanmartiniae</name>
    <dbReference type="NCBI Taxonomy" id="1424756"/>
    <lineage>
        <taxon>Eukaryota</taxon>
        <taxon>Fungi</taxon>
        <taxon>Dikarya</taxon>
        <taxon>Basidiomycota</taxon>
        <taxon>Agaricomycotina</taxon>
        <taxon>Tremellomycetes</taxon>
        <taxon>Filobasidiales</taxon>
        <taxon>Filobasidiaceae</taxon>
        <taxon>Naganishia</taxon>
    </lineage>
</organism>
<reference evidence="1" key="1">
    <citation type="submission" date="2023-04" db="EMBL/GenBank/DDBJ databases">
        <title>Draft Genome sequencing of Naganishia species isolated from polar environments using Oxford Nanopore Technology.</title>
        <authorList>
            <person name="Leo P."/>
            <person name="Venkateswaran K."/>
        </authorList>
    </citation>
    <scope>NUCLEOTIDE SEQUENCE</scope>
    <source>
        <strain evidence="1">MNA-CCFEE 5425</strain>
    </source>
</reference>
<accession>A0ACC2XLP0</accession>